<comment type="caution">
    <text evidence="1">The sequence shown here is derived from an EMBL/GenBank/DDBJ whole genome shotgun (WGS) entry which is preliminary data.</text>
</comment>
<name>A0A1F8AZT5_9BACT</name>
<dbReference type="PANTHER" id="PTHR11669">
    <property type="entry name" value="REPLICATION FACTOR C / DNA POLYMERASE III GAMMA-TAU SUBUNIT"/>
    <property type="match status" value="1"/>
</dbReference>
<evidence type="ECO:0000313" key="1">
    <source>
        <dbReference type="EMBL" id="OGM57293.1"/>
    </source>
</evidence>
<dbReference type="GO" id="GO:0006261">
    <property type="term" value="P:DNA-templated DNA replication"/>
    <property type="evidence" value="ECO:0007669"/>
    <property type="project" value="TreeGrafter"/>
</dbReference>
<dbReference type="Proteomes" id="UP000178313">
    <property type="component" value="Unassembled WGS sequence"/>
</dbReference>
<dbReference type="PANTHER" id="PTHR11669:SF8">
    <property type="entry name" value="DNA POLYMERASE III SUBUNIT DELTA"/>
    <property type="match status" value="1"/>
</dbReference>
<reference evidence="1 2" key="1">
    <citation type="journal article" date="2016" name="Nat. Commun.">
        <title>Thousands of microbial genomes shed light on interconnected biogeochemical processes in an aquifer system.</title>
        <authorList>
            <person name="Anantharaman K."/>
            <person name="Brown C.T."/>
            <person name="Hug L.A."/>
            <person name="Sharon I."/>
            <person name="Castelle C.J."/>
            <person name="Probst A.J."/>
            <person name="Thomas B.C."/>
            <person name="Singh A."/>
            <person name="Wilkins M.J."/>
            <person name="Karaoz U."/>
            <person name="Brodie E.L."/>
            <person name="Williams K.H."/>
            <person name="Hubbard S.S."/>
            <person name="Banfield J.F."/>
        </authorList>
    </citation>
    <scope>NUCLEOTIDE SEQUENCE [LARGE SCALE GENOMIC DNA]</scope>
</reference>
<evidence type="ECO:0008006" key="3">
    <source>
        <dbReference type="Google" id="ProtNLM"/>
    </source>
</evidence>
<dbReference type="EMBL" id="MGGZ01000014">
    <property type="protein sequence ID" value="OGM57293.1"/>
    <property type="molecule type" value="Genomic_DNA"/>
</dbReference>
<sequence>MHAYLITGQDEEKTQKKAEEIAKKLKLKIFGFPAAKIDDVRELNRFATLSLSGPTGILIKDIDEATPEALNAFLKNLEEPQENLYFFLTASSIHKVLPTVASRCLHIKALGEKAADSESTQKFLEKSSDEMLLYLDKIKEREEAVAFVEELTLGLHTLLLSSKDSHLKLSKYLRTSGETLQRLNANGNVTLQLSNMVLNFG</sequence>
<dbReference type="InterPro" id="IPR050238">
    <property type="entry name" value="DNA_Rep/Repair_Clamp_Loader"/>
</dbReference>
<dbReference type="STRING" id="1802513.A3E46_02765"/>
<protein>
    <recommendedName>
        <fullName evidence="3">DNA polymerase III subunit delta</fullName>
    </recommendedName>
</protein>
<evidence type="ECO:0000313" key="2">
    <source>
        <dbReference type="Proteomes" id="UP000178313"/>
    </source>
</evidence>
<dbReference type="SUPFAM" id="SSF52540">
    <property type="entry name" value="P-loop containing nucleoside triphosphate hydrolases"/>
    <property type="match status" value="1"/>
</dbReference>
<dbReference type="AlphaFoldDB" id="A0A1F8AZT5"/>
<organism evidence="1 2">
    <name type="scientific">Candidatus Woesebacteria bacterium RIFCSPHIGHO2_12_FULL_46_16</name>
    <dbReference type="NCBI Taxonomy" id="1802513"/>
    <lineage>
        <taxon>Bacteria</taxon>
        <taxon>Candidatus Woeseibacteriota</taxon>
    </lineage>
</organism>
<dbReference type="InterPro" id="IPR027417">
    <property type="entry name" value="P-loop_NTPase"/>
</dbReference>
<proteinExistence type="predicted"/>
<gene>
    <name evidence="1" type="ORF">A3E46_02765</name>
</gene>
<accession>A0A1F8AZT5</accession>
<dbReference type="Gene3D" id="3.40.50.300">
    <property type="entry name" value="P-loop containing nucleotide triphosphate hydrolases"/>
    <property type="match status" value="1"/>
</dbReference>
<dbReference type="Pfam" id="PF13177">
    <property type="entry name" value="DNA_pol3_delta2"/>
    <property type="match status" value="1"/>
</dbReference>